<dbReference type="GO" id="GO:0051539">
    <property type="term" value="F:4 iron, 4 sulfur cluster binding"/>
    <property type="evidence" value="ECO:0007669"/>
    <property type="project" value="UniProtKB-KW"/>
</dbReference>
<dbReference type="InterPro" id="IPR007197">
    <property type="entry name" value="rSAM"/>
</dbReference>
<evidence type="ECO:0000256" key="2">
    <source>
        <dbReference type="ARBA" id="ARBA00022485"/>
    </source>
</evidence>
<accession>H1Z409</accession>
<dbReference type="AlphaFoldDB" id="H1Z409"/>
<evidence type="ECO:0000256" key="5">
    <source>
        <dbReference type="ARBA" id="ARBA00023004"/>
    </source>
</evidence>
<dbReference type="PIRSF" id="PIRSF037420">
    <property type="entry name" value="PQQ_syn_pqqE"/>
    <property type="match status" value="1"/>
</dbReference>
<dbReference type="EMBL" id="CM001436">
    <property type="protein sequence ID" value="EHQ35688.1"/>
    <property type="molecule type" value="Genomic_DNA"/>
</dbReference>
<organism evidence="8 9">
    <name type="scientific">Methanoplanus limicola DSM 2279</name>
    <dbReference type="NCBI Taxonomy" id="937775"/>
    <lineage>
        <taxon>Archaea</taxon>
        <taxon>Methanobacteriati</taxon>
        <taxon>Methanobacteriota</taxon>
        <taxon>Stenosarchaea group</taxon>
        <taxon>Methanomicrobia</taxon>
        <taxon>Methanomicrobiales</taxon>
        <taxon>Methanomicrobiaceae</taxon>
        <taxon>Methanoplanus</taxon>
    </lineage>
</organism>
<comment type="cofactor">
    <cofactor evidence="1">
        <name>[4Fe-4S] cluster</name>
        <dbReference type="ChEBI" id="CHEBI:49883"/>
    </cofactor>
</comment>
<evidence type="ECO:0000256" key="1">
    <source>
        <dbReference type="ARBA" id="ARBA00001966"/>
    </source>
</evidence>
<dbReference type="InterPro" id="IPR058240">
    <property type="entry name" value="rSAM_sf"/>
</dbReference>
<dbReference type="HOGENOM" id="CLU_009273_4_0_2"/>
<evidence type="ECO:0000313" key="9">
    <source>
        <dbReference type="Proteomes" id="UP000005741"/>
    </source>
</evidence>
<gene>
    <name evidence="8" type="ORF">Metlim_1587</name>
</gene>
<dbReference type="STRING" id="937775.Metlim_1587"/>
<dbReference type="RefSeq" id="WP_004077444.1">
    <property type="nucleotide sequence ID" value="NZ_CM001436.1"/>
</dbReference>
<dbReference type="GO" id="GO:0003824">
    <property type="term" value="F:catalytic activity"/>
    <property type="evidence" value="ECO:0007669"/>
    <property type="project" value="InterPro"/>
</dbReference>
<evidence type="ECO:0000256" key="6">
    <source>
        <dbReference type="ARBA" id="ARBA00023014"/>
    </source>
</evidence>
<dbReference type="SFLD" id="SFLDS00029">
    <property type="entry name" value="Radical_SAM"/>
    <property type="match status" value="1"/>
</dbReference>
<keyword evidence="4" id="KW-0479">Metal-binding</keyword>
<dbReference type="PANTHER" id="PTHR11228:SF34">
    <property type="entry name" value="TUNGSTEN-CONTAINING ALDEHYDE FERREDOXIN OXIDOREDUCTASE COFACTOR MODIFYING PROTEIN"/>
    <property type="match status" value="1"/>
</dbReference>
<dbReference type="SUPFAM" id="SSF102114">
    <property type="entry name" value="Radical SAM enzymes"/>
    <property type="match status" value="1"/>
</dbReference>
<dbReference type="OrthoDB" id="30736at2157"/>
<dbReference type="CDD" id="cd01335">
    <property type="entry name" value="Radical_SAM"/>
    <property type="match status" value="1"/>
</dbReference>
<keyword evidence="5" id="KW-0408">Iron</keyword>
<name>H1Z409_9EURY</name>
<dbReference type="PATRIC" id="fig|937775.9.peg.1792"/>
<dbReference type="Gene3D" id="3.20.20.70">
    <property type="entry name" value="Aldolase class I"/>
    <property type="match status" value="1"/>
</dbReference>
<keyword evidence="9" id="KW-1185">Reference proteome</keyword>
<reference evidence="8 9" key="1">
    <citation type="submission" date="2011-10" db="EMBL/GenBank/DDBJ databases">
        <title>The Improved High-Quality Draft genome of Methanoplanus limicola DSM 2279.</title>
        <authorList>
            <consortium name="US DOE Joint Genome Institute (JGI-PGF)"/>
            <person name="Lucas S."/>
            <person name="Copeland A."/>
            <person name="Lapidus A."/>
            <person name="Glavina del Rio T."/>
            <person name="Dalin E."/>
            <person name="Tice H."/>
            <person name="Bruce D."/>
            <person name="Goodwin L."/>
            <person name="Pitluck S."/>
            <person name="Peters L."/>
            <person name="Mikhailova N."/>
            <person name="Lu M."/>
            <person name="Kyrpides N."/>
            <person name="Mavromatis K."/>
            <person name="Ivanova N."/>
            <person name="Markowitz V."/>
            <person name="Cheng J.-F."/>
            <person name="Hugenholtz P."/>
            <person name="Woyke T."/>
            <person name="Wu D."/>
            <person name="Wirth R."/>
            <person name="Brambilla E.-M."/>
            <person name="Klenk H.-P."/>
            <person name="Eisen J.A."/>
        </authorList>
    </citation>
    <scope>NUCLEOTIDE SEQUENCE [LARGE SCALE GENOMIC DNA]</scope>
    <source>
        <strain evidence="8 9">DSM 2279</strain>
    </source>
</reference>
<evidence type="ECO:0000313" key="8">
    <source>
        <dbReference type="EMBL" id="EHQ35688.1"/>
    </source>
</evidence>
<dbReference type="InParanoid" id="H1Z409"/>
<keyword evidence="6" id="KW-0411">Iron-sulfur</keyword>
<dbReference type="CDD" id="cd21123">
    <property type="entry name" value="SPASM_MftC-like"/>
    <property type="match status" value="1"/>
</dbReference>
<keyword evidence="2" id="KW-0004">4Fe-4S</keyword>
<dbReference type="Proteomes" id="UP000005741">
    <property type="component" value="Chromosome"/>
</dbReference>
<dbReference type="NCBIfam" id="TIGR04085">
    <property type="entry name" value="rSAM_more_4Fe4S"/>
    <property type="match status" value="1"/>
</dbReference>
<dbReference type="SFLD" id="SFLDG01067">
    <property type="entry name" value="SPASM/twitch_domain_containing"/>
    <property type="match status" value="1"/>
</dbReference>
<dbReference type="SMART" id="SM00729">
    <property type="entry name" value="Elp3"/>
    <property type="match status" value="1"/>
</dbReference>
<sequence length="358" mass="39333">MNAGYNPPRLISWNITLRCPLKCAHCYVDAGNMDPDDILSTNEAKAVIDGIKETGDPVLILSGGEPLLREDIFDIVEYGNECGLTMAIGTSGFLLDKKIAVKLKNCGLKAAAISIDSVNPEVHDEFRGVRGAWDKAVAAVGHCHDAGIRVKINMTVMQPEIEYIEDVIDMGTSMDVSDYHLFFPVHTGRGGKMGLQNPDDYESLIQKVLFRYRDGDISVRPTCAPQFRRIADESGLKDKGWGRGCIAGISYCRIFATGEVTPCPYLPVSAGSLRETSFKDIWEHSVLFNSLRDQSQLKGKCGQCGYKTVCGGCRARAYARMQNPGAGWCDGLKMPDYDDTEILGEDPWCPYEPDGVIL</sequence>
<evidence type="ECO:0000256" key="3">
    <source>
        <dbReference type="ARBA" id="ARBA00022691"/>
    </source>
</evidence>
<dbReference type="InterPro" id="IPR017200">
    <property type="entry name" value="PqqE-like"/>
</dbReference>
<feature type="domain" description="Radical SAM core" evidence="7">
    <location>
        <begin position="5"/>
        <end position="220"/>
    </location>
</feature>
<dbReference type="InterPro" id="IPR006638">
    <property type="entry name" value="Elp3/MiaA/NifB-like_rSAM"/>
</dbReference>
<evidence type="ECO:0000256" key="4">
    <source>
        <dbReference type="ARBA" id="ARBA00022723"/>
    </source>
</evidence>
<dbReference type="Pfam" id="PF13186">
    <property type="entry name" value="SPASM"/>
    <property type="match status" value="1"/>
</dbReference>
<dbReference type="InterPro" id="IPR050377">
    <property type="entry name" value="Radical_SAM_PqqE_MftC-like"/>
</dbReference>
<proteinExistence type="predicted"/>
<keyword evidence="3" id="KW-0949">S-adenosyl-L-methionine</keyword>
<dbReference type="GO" id="GO:0046872">
    <property type="term" value="F:metal ion binding"/>
    <property type="evidence" value="ECO:0007669"/>
    <property type="project" value="UniProtKB-KW"/>
</dbReference>
<dbReference type="InterPro" id="IPR013785">
    <property type="entry name" value="Aldolase_TIM"/>
</dbReference>
<dbReference type="InterPro" id="IPR023885">
    <property type="entry name" value="4Fe4S-binding_SPASM_dom"/>
</dbReference>
<evidence type="ECO:0000259" key="7">
    <source>
        <dbReference type="PROSITE" id="PS51918"/>
    </source>
</evidence>
<protein>
    <submittedName>
        <fullName evidence="8">Radical SAM domain protein</fullName>
    </submittedName>
</protein>
<dbReference type="PANTHER" id="PTHR11228">
    <property type="entry name" value="RADICAL SAM DOMAIN PROTEIN"/>
    <property type="match status" value="1"/>
</dbReference>
<dbReference type="SFLD" id="SFLDG01386">
    <property type="entry name" value="main_SPASM_domain-containing"/>
    <property type="match status" value="1"/>
</dbReference>
<dbReference type="Pfam" id="PF04055">
    <property type="entry name" value="Radical_SAM"/>
    <property type="match status" value="1"/>
</dbReference>
<dbReference type="PROSITE" id="PS51918">
    <property type="entry name" value="RADICAL_SAM"/>
    <property type="match status" value="1"/>
</dbReference>